<protein>
    <submittedName>
        <fullName evidence="1">Tail tube</fullName>
    </submittedName>
</protein>
<dbReference type="EMBL" id="OX359470">
    <property type="protein sequence ID" value="CAI3971277.1"/>
    <property type="molecule type" value="Genomic_DNA"/>
</dbReference>
<sequence length="174" mass="19700">MDERVAKNFHNESFVDNFVFTCPKLKLSGFKAVNCILPGYSLDTTDVTTGKIIEKLPGLVWRPDNFAMTWLMDESWATYIEILRWMLKIKAADELEIENEISNASVTILDNHQKGVVSFRYDKFFPIGVNSISLESNSGVASPVYGVATFALSDIIMDEINGYEYEDVENLVRP</sequence>
<evidence type="ECO:0000313" key="1">
    <source>
        <dbReference type="EMBL" id="CAI3971277.1"/>
    </source>
</evidence>
<reference evidence="1" key="1">
    <citation type="submission" date="2022-10" db="EMBL/GenBank/DDBJ databases">
        <authorList>
            <person name="Meaden S."/>
        </authorList>
    </citation>
    <scope>NUCLEOTIDE SEQUENCE</scope>
</reference>
<name>A0A9N6X028_9VIRU</name>
<organism evidence="1">
    <name type="scientific">Ochrobactrum phage ORM_20</name>
    <dbReference type="NCBI Taxonomy" id="2985243"/>
    <lineage>
        <taxon>Viruses</taxon>
    </lineage>
</organism>
<gene>
    <name evidence="1" type="ORF">ORM20_00228</name>
</gene>
<accession>A0A9N6X028</accession>
<proteinExistence type="predicted"/>